<feature type="domain" description="Glycosyl transferase family 1" evidence="2">
    <location>
        <begin position="179"/>
        <end position="344"/>
    </location>
</feature>
<dbReference type="InterPro" id="IPR001296">
    <property type="entry name" value="Glyco_trans_1"/>
</dbReference>
<dbReference type="PANTHER" id="PTHR46401">
    <property type="entry name" value="GLYCOSYLTRANSFERASE WBBK-RELATED"/>
    <property type="match status" value="1"/>
</dbReference>
<keyword evidence="1" id="KW-0808">Transferase</keyword>
<dbReference type="Proteomes" id="UP001157911">
    <property type="component" value="Unassembled WGS sequence"/>
</dbReference>
<dbReference type="Gene3D" id="3.40.50.2000">
    <property type="entry name" value="Glycogen Phosphorylase B"/>
    <property type="match status" value="2"/>
</dbReference>
<feature type="domain" description="Glycosyltransferase subfamily 4-like N-terminal" evidence="3">
    <location>
        <begin position="25"/>
        <end position="163"/>
    </location>
</feature>
<dbReference type="PANTHER" id="PTHR46401:SF2">
    <property type="entry name" value="GLYCOSYLTRANSFERASE WBBK-RELATED"/>
    <property type="match status" value="1"/>
</dbReference>
<dbReference type="RefSeq" id="WP_283400684.1">
    <property type="nucleotide sequence ID" value="NZ_FXUB01000003.1"/>
</dbReference>
<dbReference type="SUPFAM" id="SSF53756">
    <property type="entry name" value="UDP-Glycosyltransferase/glycogen phosphorylase"/>
    <property type="match status" value="1"/>
</dbReference>
<evidence type="ECO:0000259" key="2">
    <source>
        <dbReference type="Pfam" id="PF00534"/>
    </source>
</evidence>
<keyword evidence="5" id="KW-1185">Reference proteome</keyword>
<evidence type="ECO:0000256" key="1">
    <source>
        <dbReference type="ARBA" id="ARBA00022679"/>
    </source>
</evidence>
<reference evidence="4 5" key="1">
    <citation type="submission" date="2017-05" db="EMBL/GenBank/DDBJ databases">
        <authorList>
            <person name="Varghese N."/>
            <person name="Submissions S."/>
        </authorList>
    </citation>
    <scope>NUCLEOTIDE SEQUENCE [LARGE SCALE GENOMIC DNA]</scope>
    <source>
        <strain evidence="4 5">DSM 15522</strain>
    </source>
</reference>
<dbReference type="EMBL" id="FXUB01000003">
    <property type="protein sequence ID" value="SMP13999.1"/>
    <property type="molecule type" value="Genomic_DNA"/>
</dbReference>
<accession>A0ABY1NN56</accession>
<gene>
    <name evidence="4" type="ORF">SAMN06265339_1225</name>
</gene>
<dbReference type="Pfam" id="PF00534">
    <property type="entry name" value="Glycos_transf_1"/>
    <property type="match status" value="1"/>
</dbReference>
<dbReference type="CDD" id="cd03794">
    <property type="entry name" value="GT4_WbuB-like"/>
    <property type="match status" value="1"/>
</dbReference>
<dbReference type="Pfam" id="PF13439">
    <property type="entry name" value="Glyco_transf_4"/>
    <property type="match status" value="1"/>
</dbReference>
<proteinExistence type="predicted"/>
<name>A0ABY1NN56_9BACT</name>
<comment type="caution">
    <text evidence="4">The sequence shown here is derived from an EMBL/GenBank/DDBJ whole genome shotgun (WGS) entry which is preliminary data.</text>
</comment>
<dbReference type="InterPro" id="IPR028098">
    <property type="entry name" value="Glyco_trans_4-like_N"/>
</dbReference>
<evidence type="ECO:0000259" key="3">
    <source>
        <dbReference type="Pfam" id="PF13439"/>
    </source>
</evidence>
<sequence>MYCKICHLTSVHSRYDGRIFLKELKSLKEAGFDTYLIVADGKEDEITKEGIKILDVGIPRNRKERVLKITNEIYKKALKVNADIYHFHDPELIPMGLKLKKWGKRVIYDVHEDVPRQILTKPYLNKVSKKFLSFFFEKYEDWAVKKFDFVITATPYIRDRLLKITLNVVDINNYPLLEEFPEISPWKGRKAEICYIGGIAKIRGIVELIKSLENVDTLLHLAGSFESKSVEEEVRKLSAWRKVRYYGFVDRTKVQEILKSVMVGMVTFLPCPNHVNSQPNKLFEYMAAGLPVVASNFPLWKEIVEENRCGICVNPLNPKEIAEAIKYLLTHPEEAKVMGENGRKAVLEKYNWSLEERKLIKVYKELLND</sequence>
<evidence type="ECO:0000313" key="4">
    <source>
        <dbReference type="EMBL" id="SMP13999.1"/>
    </source>
</evidence>
<protein>
    <submittedName>
        <fullName evidence="4">Glycosyltransferase involved in cell wall bisynthesis</fullName>
    </submittedName>
</protein>
<organism evidence="4 5">
    <name type="scientific">Desulfurobacterium pacificum</name>
    <dbReference type="NCBI Taxonomy" id="240166"/>
    <lineage>
        <taxon>Bacteria</taxon>
        <taxon>Pseudomonadati</taxon>
        <taxon>Aquificota</taxon>
        <taxon>Aquificia</taxon>
        <taxon>Desulfurobacteriales</taxon>
        <taxon>Desulfurobacteriaceae</taxon>
        <taxon>Desulfurobacterium</taxon>
    </lineage>
</organism>
<evidence type="ECO:0000313" key="5">
    <source>
        <dbReference type="Proteomes" id="UP001157911"/>
    </source>
</evidence>